<dbReference type="AlphaFoldDB" id="A0AAD4PJH7"/>
<feature type="compositionally biased region" description="Polar residues" evidence="1">
    <location>
        <begin position="162"/>
        <end position="171"/>
    </location>
</feature>
<feature type="region of interest" description="Disordered" evidence="1">
    <location>
        <begin position="349"/>
        <end position="368"/>
    </location>
</feature>
<feature type="compositionally biased region" description="Polar residues" evidence="1">
    <location>
        <begin position="144"/>
        <end position="155"/>
    </location>
</feature>
<dbReference type="EMBL" id="JAJJHW010002774">
    <property type="protein sequence ID" value="KAH8365869.1"/>
    <property type="molecule type" value="Genomic_DNA"/>
</dbReference>
<accession>A0AAD4PJH7</accession>
<organism evidence="2 3">
    <name type="scientific">Drosophila rubida</name>
    <dbReference type="NCBI Taxonomy" id="30044"/>
    <lineage>
        <taxon>Eukaryota</taxon>
        <taxon>Metazoa</taxon>
        <taxon>Ecdysozoa</taxon>
        <taxon>Arthropoda</taxon>
        <taxon>Hexapoda</taxon>
        <taxon>Insecta</taxon>
        <taxon>Pterygota</taxon>
        <taxon>Neoptera</taxon>
        <taxon>Endopterygota</taxon>
        <taxon>Diptera</taxon>
        <taxon>Brachycera</taxon>
        <taxon>Muscomorpha</taxon>
        <taxon>Ephydroidea</taxon>
        <taxon>Drosophilidae</taxon>
        <taxon>Drosophila</taxon>
    </lineage>
</organism>
<name>A0AAD4PJH7_9MUSC</name>
<comment type="caution">
    <text evidence="2">The sequence shown here is derived from an EMBL/GenBank/DDBJ whole genome shotgun (WGS) entry which is preliminary data.</text>
</comment>
<dbReference type="Proteomes" id="UP001200034">
    <property type="component" value="Unassembled WGS sequence"/>
</dbReference>
<evidence type="ECO:0008006" key="4">
    <source>
        <dbReference type="Google" id="ProtNLM"/>
    </source>
</evidence>
<proteinExistence type="predicted"/>
<gene>
    <name evidence="2" type="ORF">KR093_006687</name>
</gene>
<reference evidence="2" key="1">
    <citation type="journal article" date="2021" name="Mol. Ecol. Resour.">
        <title>Phylogenomic analyses of the genus Drosophila reveals genomic signals of climate adaptation.</title>
        <authorList>
            <person name="Li F."/>
            <person name="Rane R.V."/>
            <person name="Luria V."/>
            <person name="Xiong Z."/>
            <person name="Chen J."/>
            <person name="Li Z."/>
            <person name="Catullo R.A."/>
            <person name="Griffin P.C."/>
            <person name="Schiffer M."/>
            <person name="Pearce S."/>
            <person name="Lee S.F."/>
            <person name="McElroy K."/>
            <person name="Stocker A."/>
            <person name="Shirriffs J."/>
            <person name="Cockerell F."/>
            <person name="Coppin C."/>
            <person name="Sgro C.M."/>
            <person name="Karger A."/>
            <person name="Cain J.W."/>
            <person name="Weber J.A."/>
            <person name="Santpere G."/>
            <person name="Kirschner M.W."/>
            <person name="Hoffmann A.A."/>
            <person name="Oakeshott J.G."/>
            <person name="Zhang G."/>
        </authorList>
    </citation>
    <scope>NUCLEOTIDE SEQUENCE</scope>
    <source>
        <strain evidence="2">BGI-SZ-2011g</strain>
    </source>
</reference>
<protein>
    <recommendedName>
        <fullName evidence="4">THAP-type domain-containing protein</fullName>
    </recommendedName>
</protein>
<feature type="non-terminal residue" evidence="2">
    <location>
        <position position="413"/>
    </location>
</feature>
<evidence type="ECO:0000313" key="2">
    <source>
        <dbReference type="EMBL" id="KAH8365869.1"/>
    </source>
</evidence>
<keyword evidence="3" id="KW-1185">Reference proteome</keyword>
<evidence type="ECO:0000313" key="3">
    <source>
        <dbReference type="Proteomes" id="UP001200034"/>
    </source>
</evidence>
<sequence>RRNRMSNLRICKAMSLHPSANIKERQEAEAASVVGSSSRMCLMGCEASAAELRRFPVHDVNRCNYWLRHFGVSEQLVQELGGLKKLRICCRHFSQRQAMAKTRIKTTPLRGSKHISVATTTATATATAAATSVKPMADSTTIELVDSSSGDSQKQAIREKSVTTITPLPQRSHSICSSSSVSSDVQSISSDYEASMPLSALVDAQGQNGKSSNGAGKKRKLYLITEKSDEKSGNSAPNGQKRKMFVVVEQEKDTAAKKLMIVTDKSKANITEHLEKFLPEILSCIQGKEQAQAKAKHQAIKLEPTPTPTVHKPHITLPPKKNPTNFIKVEGAPGVVLPASVSILPVETETIKQPTSSPSPPETETNINLSPDFRFLMKILPKLEQLPEPHKQHVKRSIQIFVEESYSHYGKKD</sequence>
<feature type="region of interest" description="Disordered" evidence="1">
    <location>
        <begin position="144"/>
        <end position="180"/>
    </location>
</feature>
<evidence type="ECO:0000256" key="1">
    <source>
        <dbReference type="SAM" id="MobiDB-lite"/>
    </source>
</evidence>